<dbReference type="AlphaFoldDB" id="A0AAP0RS73"/>
<evidence type="ECO:0000256" key="2">
    <source>
        <dbReference type="ARBA" id="ARBA00007965"/>
    </source>
</evidence>
<comment type="caution">
    <text evidence="8">The sequence shown here is derived from an EMBL/GenBank/DDBJ whole genome shotgun (WGS) entry which is preliminary data.</text>
</comment>
<evidence type="ECO:0000256" key="6">
    <source>
        <dbReference type="ARBA" id="ARBA00023136"/>
    </source>
</evidence>
<dbReference type="InterPro" id="IPR002259">
    <property type="entry name" value="Eqnu_transpt"/>
</dbReference>
<feature type="transmembrane region" description="Helical" evidence="7">
    <location>
        <begin position="20"/>
        <end position="38"/>
    </location>
</feature>
<organism evidence="8 9">
    <name type="scientific">Liquidambar formosana</name>
    <name type="common">Formosan gum</name>
    <dbReference type="NCBI Taxonomy" id="63359"/>
    <lineage>
        <taxon>Eukaryota</taxon>
        <taxon>Viridiplantae</taxon>
        <taxon>Streptophyta</taxon>
        <taxon>Embryophyta</taxon>
        <taxon>Tracheophyta</taxon>
        <taxon>Spermatophyta</taxon>
        <taxon>Magnoliopsida</taxon>
        <taxon>eudicotyledons</taxon>
        <taxon>Gunneridae</taxon>
        <taxon>Pentapetalae</taxon>
        <taxon>Saxifragales</taxon>
        <taxon>Altingiaceae</taxon>
        <taxon>Liquidambar</taxon>
    </lineage>
</organism>
<evidence type="ECO:0000256" key="3">
    <source>
        <dbReference type="ARBA" id="ARBA00022448"/>
    </source>
</evidence>
<evidence type="ECO:0000313" key="9">
    <source>
        <dbReference type="Proteomes" id="UP001415857"/>
    </source>
</evidence>
<comment type="subcellular location">
    <subcellularLocation>
        <location evidence="1">Membrane</location>
        <topology evidence="1">Multi-pass membrane protein</topology>
    </subcellularLocation>
</comment>
<dbReference type="PANTHER" id="PTHR10332">
    <property type="entry name" value="EQUILIBRATIVE NUCLEOSIDE TRANSPORTER"/>
    <property type="match status" value="1"/>
</dbReference>
<dbReference type="GO" id="GO:0005886">
    <property type="term" value="C:plasma membrane"/>
    <property type="evidence" value="ECO:0007669"/>
    <property type="project" value="TreeGrafter"/>
</dbReference>
<keyword evidence="5 7" id="KW-1133">Transmembrane helix</keyword>
<evidence type="ECO:0000313" key="8">
    <source>
        <dbReference type="EMBL" id="KAK9281209.1"/>
    </source>
</evidence>
<comment type="similarity">
    <text evidence="2">Belongs to the SLC29A/ENT transporter (TC 2.A.57) family.</text>
</comment>
<proteinExistence type="inferred from homology"/>
<evidence type="ECO:0000256" key="5">
    <source>
        <dbReference type="ARBA" id="ARBA00022989"/>
    </source>
</evidence>
<dbReference type="GO" id="GO:0005337">
    <property type="term" value="F:nucleoside transmembrane transporter activity"/>
    <property type="evidence" value="ECO:0007669"/>
    <property type="project" value="InterPro"/>
</dbReference>
<evidence type="ECO:0000256" key="4">
    <source>
        <dbReference type="ARBA" id="ARBA00022692"/>
    </source>
</evidence>
<evidence type="ECO:0000256" key="1">
    <source>
        <dbReference type="ARBA" id="ARBA00004141"/>
    </source>
</evidence>
<gene>
    <name evidence="8" type="ORF">L1049_004104</name>
</gene>
<evidence type="ECO:0000256" key="7">
    <source>
        <dbReference type="SAM" id="Phobius"/>
    </source>
</evidence>
<accession>A0AAP0RS73</accession>
<keyword evidence="9" id="KW-1185">Reference proteome</keyword>
<protein>
    <submittedName>
        <fullName evidence="8">Uncharacterized protein</fullName>
    </submittedName>
</protein>
<sequence length="153" mass="16204">MSMTVPIMHSIYCRNKPHRVYGVIVSAVAVCGLADGLIGGSCRGATSTVHAGGFCWNGFFSHICTKCTGKATWACATRIFCYPFVTACLSGPNWLRIEFPVVSLTSTLGLTNGYLTSAPMILAPKSVPVEGRGNCWISDGFAPGNRASGRFSS</sequence>
<keyword evidence="6 7" id="KW-0472">Membrane</keyword>
<reference evidence="8 9" key="1">
    <citation type="journal article" date="2024" name="Plant J.">
        <title>Genome sequences and population genomics reveal climatic adaptation and genomic divergence between two closely related sweetgum species.</title>
        <authorList>
            <person name="Xu W.Q."/>
            <person name="Ren C.Q."/>
            <person name="Zhang X.Y."/>
            <person name="Comes H.P."/>
            <person name="Liu X.H."/>
            <person name="Li Y.G."/>
            <person name="Kettle C.J."/>
            <person name="Jalonen R."/>
            <person name="Gaisberger H."/>
            <person name="Ma Y.Z."/>
            <person name="Qiu Y.X."/>
        </authorList>
    </citation>
    <scope>NUCLEOTIDE SEQUENCE [LARGE SCALE GENOMIC DNA]</scope>
    <source>
        <strain evidence="8">Hangzhou</strain>
    </source>
</reference>
<keyword evidence="3" id="KW-0813">Transport</keyword>
<dbReference type="PANTHER" id="PTHR10332:SF77">
    <property type="entry name" value="EQUILIBRATIVE NUCLEOTIDE TRANSPORTER 8"/>
    <property type="match status" value="1"/>
</dbReference>
<name>A0AAP0RS73_LIQFO</name>
<dbReference type="Proteomes" id="UP001415857">
    <property type="component" value="Unassembled WGS sequence"/>
</dbReference>
<dbReference type="EMBL" id="JBBPBK010000007">
    <property type="protein sequence ID" value="KAK9281209.1"/>
    <property type="molecule type" value="Genomic_DNA"/>
</dbReference>
<keyword evidence="4 7" id="KW-0812">Transmembrane</keyword>